<evidence type="ECO:0000256" key="1">
    <source>
        <dbReference type="SAM" id="MobiDB-lite"/>
    </source>
</evidence>
<accession>A0ABD1W0Z4</accession>
<feature type="compositionally biased region" description="Acidic residues" evidence="1">
    <location>
        <begin position="171"/>
        <end position="181"/>
    </location>
</feature>
<dbReference type="Pfam" id="PF15862">
    <property type="entry name" value="Coilin_N"/>
    <property type="match status" value="1"/>
</dbReference>
<protein>
    <submittedName>
        <fullName evidence="4">Sphere organelles protein-related</fullName>
    </submittedName>
</protein>
<dbReference type="InterPro" id="IPR031722">
    <property type="entry name" value="Coilin_N"/>
</dbReference>
<organism evidence="4 5">
    <name type="scientific">Abeliophyllum distichum</name>
    <dbReference type="NCBI Taxonomy" id="126358"/>
    <lineage>
        <taxon>Eukaryota</taxon>
        <taxon>Viridiplantae</taxon>
        <taxon>Streptophyta</taxon>
        <taxon>Embryophyta</taxon>
        <taxon>Tracheophyta</taxon>
        <taxon>Spermatophyta</taxon>
        <taxon>Magnoliopsida</taxon>
        <taxon>eudicotyledons</taxon>
        <taxon>Gunneridae</taxon>
        <taxon>Pentapetalae</taxon>
        <taxon>asterids</taxon>
        <taxon>lamiids</taxon>
        <taxon>Lamiales</taxon>
        <taxon>Oleaceae</taxon>
        <taxon>Forsythieae</taxon>
        <taxon>Abeliophyllum</taxon>
    </lineage>
</organism>
<dbReference type="Proteomes" id="UP001604336">
    <property type="component" value="Unassembled WGS sequence"/>
</dbReference>
<feature type="compositionally biased region" description="Low complexity" evidence="1">
    <location>
        <begin position="381"/>
        <end position="392"/>
    </location>
</feature>
<evidence type="ECO:0000313" key="4">
    <source>
        <dbReference type="EMBL" id="KAL2543304.1"/>
    </source>
</evidence>
<feature type="domain" description="Coilin N-terminal" evidence="2">
    <location>
        <begin position="33"/>
        <end position="217"/>
    </location>
</feature>
<feature type="region of interest" description="Disordered" evidence="1">
    <location>
        <begin position="317"/>
        <end position="433"/>
    </location>
</feature>
<feature type="domain" description="Coilin tudor" evidence="3">
    <location>
        <begin position="517"/>
        <end position="619"/>
    </location>
</feature>
<dbReference type="Pfam" id="PF23086">
    <property type="entry name" value="Tudor_Coilin"/>
    <property type="match status" value="1"/>
</dbReference>
<feature type="region of interest" description="Disordered" evidence="1">
    <location>
        <begin position="620"/>
        <end position="657"/>
    </location>
</feature>
<dbReference type="AlphaFoldDB" id="A0ABD1W0Z4"/>
<feature type="region of interest" description="Disordered" evidence="1">
    <location>
        <begin position="458"/>
        <end position="497"/>
    </location>
</feature>
<feature type="compositionally biased region" description="Polar residues" evidence="1">
    <location>
        <begin position="623"/>
        <end position="653"/>
    </location>
</feature>
<sequence length="736" mass="82923">MHPAKTSQYSLSQNTHPHSELIELLHGMESTRRVRLVFKDGDVLSETQKSEGLNRSWVLLKINQQKTISDVVYHLLHTFQLQQSCPDGLLLSIDGFVLPPFESTCIIKDKDIIRVKKRANTLSIEGNNVAIEGNNVANLVDKLKALEKQPVNSGVLLLANEEFEKEKGGYESDEPEEDDEESLKGLEGTLGGNDVSKKRKRKAVEECHDSKKKKQRSEAPKNVAHVHSEKIRSHQDGVRMEKKSLSKKENIFDFEDAENVENIEDVMRSEKPKQNGQEIEGAALAPQEPKKISRSSRRKYAKRKLIQEMVKILKTNEACGSEGLQNRKKDRGKAKRNETDCQSKGQRSWRKDRAKMERNEMDGQPKGLLHWKQLSGSNMPTTSKKCQQQTQTIELHKHPHQNGEVHEEPIQNDEVHDKPNQNGDTEWSNELGEEAEVVPVVVRPGHIRFEPLEKEHAVEQNEVPADTLQWNGITSKKKGQKWGRDKHTFTPRNDRKDSYKDFSEILSNGKEKLSDEGIDFDKLPPLADVPKEGDLIAYRILELSSSWTPELSPYRVGKVSWVNTESSRTMLMPVPEYPVFSKKLDEDESPTEPDNSLYKEDGSLEVDLCSLVDVRIVKGGNTGLRNVSPSQDNEGPVDNNNAARPEFPSSNDEQICAPTPEHAELNDGKQTQSPTIDNGVNAWDQISATLNAKKAQLLLENSCGKESSGKKSWSYKALRGSALGPTMAILRSKKEI</sequence>
<feature type="compositionally biased region" description="Basic and acidic residues" evidence="1">
    <location>
        <begin position="401"/>
        <end position="419"/>
    </location>
</feature>
<proteinExistence type="predicted"/>
<feature type="region of interest" description="Disordered" evidence="1">
    <location>
        <begin position="268"/>
        <end position="300"/>
    </location>
</feature>
<feature type="compositionally biased region" description="Basic and acidic residues" evidence="1">
    <location>
        <begin position="482"/>
        <end position="497"/>
    </location>
</feature>
<evidence type="ECO:0000259" key="3">
    <source>
        <dbReference type="Pfam" id="PF23086"/>
    </source>
</evidence>
<dbReference type="EMBL" id="JBFOLK010000001">
    <property type="protein sequence ID" value="KAL2543304.1"/>
    <property type="molecule type" value="Genomic_DNA"/>
</dbReference>
<feature type="region of interest" description="Disordered" evidence="1">
    <location>
        <begin position="165"/>
        <end position="245"/>
    </location>
</feature>
<name>A0ABD1W0Z4_9LAMI</name>
<dbReference type="PANTHER" id="PTHR15197:SF0">
    <property type="entry name" value="COILIN"/>
    <property type="match status" value="1"/>
</dbReference>
<evidence type="ECO:0000313" key="5">
    <source>
        <dbReference type="Proteomes" id="UP001604336"/>
    </source>
</evidence>
<comment type="caution">
    <text evidence="4">The sequence shown here is derived from an EMBL/GenBank/DDBJ whole genome shotgun (WGS) entry which is preliminary data.</text>
</comment>
<dbReference type="PANTHER" id="PTHR15197">
    <property type="entry name" value="COILIN P80"/>
    <property type="match status" value="1"/>
</dbReference>
<feature type="compositionally biased region" description="Basic and acidic residues" evidence="1">
    <location>
        <begin position="349"/>
        <end position="363"/>
    </location>
</feature>
<gene>
    <name evidence="4" type="ORF">Adt_04282</name>
</gene>
<dbReference type="InterPro" id="IPR024822">
    <property type="entry name" value="Coilin"/>
</dbReference>
<evidence type="ECO:0000259" key="2">
    <source>
        <dbReference type="Pfam" id="PF15862"/>
    </source>
</evidence>
<feature type="compositionally biased region" description="Basic and acidic residues" evidence="1">
    <location>
        <begin position="226"/>
        <end position="245"/>
    </location>
</feature>
<dbReference type="InterPro" id="IPR056398">
    <property type="entry name" value="Tudor_Coilin"/>
</dbReference>
<keyword evidence="5" id="KW-1185">Reference proteome</keyword>
<reference evidence="5" key="1">
    <citation type="submission" date="2024-07" db="EMBL/GenBank/DDBJ databases">
        <title>Two chromosome-level genome assemblies of Korean endemic species Abeliophyllum distichum and Forsythia ovata (Oleaceae).</title>
        <authorList>
            <person name="Jang H."/>
        </authorList>
    </citation>
    <scope>NUCLEOTIDE SEQUENCE [LARGE SCALE GENOMIC DNA]</scope>
</reference>